<gene>
    <name evidence="1" type="ORF">WALSEDRAFT_62240</name>
</gene>
<protein>
    <submittedName>
        <fullName evidence="1">Nucleotide-diphospho-sugar transferase</fullName>
    </submittedName>
</protein>
<dbReference type="OMA" id="WRRTDQT"/>
<dbReference type="InParanoid" id="I4YHX8"/>
<dbReference type="InterPro" id="IPR002495">
    <property type="entry name" value="Glyco_trans_8"/>
</dbReference>
<dbReference type="HOGENOM" id="CLU_049943_0_0_1"/>
<evidence type="ECO:0000313" key="1">
    <source>
        <dbReference type="EMBL" id="EIM23570.1"/>
    </source>
</evidence>
<dbReference type="STRING" id="671144.I4YHX8"/>
<evidence type="ECO:0000313" key="2">
    <source>
        <dbReference type="Proteomes" id="UP000005242"/>
    </source>
</evidence>
<accession>I4YHX8</accession>
<dbReference type="InterPro" id="IPR029044">
    <property type="entry name" value="Nucleotide-diphossugar_trans"/>
</dbReference>
<dbReference type="RefSeq" id="XP_006956245.1">
    <property type="nucleotide sequence ID" value="XM_006956183.1"/>
</dbReference>
<keyword evidence="1" id="KW-0808">Transferase</keyword>
<dbReference type="SUPFAM" id="SSF53448">
    <property type="entry name" value="Nucleotide-diphospho-sugar transferases"/>
    <property type="match status" value="1"/>
</dbReference>
<dbReference type="Pfam" id="PF01501">
    <property type="entry name" value="Glyco_transf_8"/>
    <property type="match status" value="1"/>
</dbReference>
<dbReference type="InterPro" id="IPR050587">
    <property type="entry name" value="GNT1/Glycosyltrans_8"/>
</dbReference>
<dbReference type="AlphaFoldDB" id="I4YHX8"/>
<dbReference type="Gene3D" id="3.90.550.10">
    <property type="entry name" value="Spore Coat Polysaccharide Biosynthesis Protein SpsA, Chain A"/>
    <property type="match status" value="1"/>
</dbReference>
<dbReference type="GeneID" id="18474726"/>
<organism evidence="1 2">
    <name type="scientific">Wallemia mellicola (strain ATCC MYA-4683 / CBS 633.66)</name>
    <name type="common">Wallemia sebi (CBS 633.66)</name>
    <dbReference type="NCBI Taxonomy" id="671144"/>
    <lineage>
        <taxon>Eukaryota</taxon>
        <taxon>Fungi</taxon>
        <taxon>Dikarya</taxon>
        <taxon>Basidiomycota</taxon>
        <taxon>Wallemiomycotina</taxon>
        <taxon>Wallemiomycetes</taxon>
        <taxon>Wallemiales</taxon>
        <taxon>Wallemiaceae</taxon>
        <taxon>Wallemia</taxon>
    </lineage>
</organism>
<sequence>MSTSWVTVVTTSTYIIGAKVLNASLKQSGTKYPLLVLTTDALSDAEQQECRDAGMEVKLIEPLLLDTVAAGDFRAAFAEAGNKLRAFALVDYDRLAFLDADTLVCRNIDWLLDTADLIDDDELAISFACTCNNRKKSFYPASWTPENCGHNNITYSHSIPLTKLTDDNVAVNSGVMVFKPSTRICNLIENFIFNNQDLVQTYVFPDQQILQDVFRQRIRILPWKFNSLKVLRVCHKNLWYNDESNRDVHIVHYIHEKPWNKRCKSVAYPNNLPDWHEVDVDPTHAWWWHTHDNYL</sequence>
<name>I4YHX8_WALMC</name>
<proteinExistence type="predicted"/>
<reference evidence="1 2" key="1">
    <citation type="journal article" date="2012" name="Fungal Genet. Biol.">
        <title>The genome of the xerotolerant mold Wallemia sebi reveals adaptations to osmotic stress and suggests cryptic sexual reproduction.</title>
        <authorList>
            <person name="Padamsee M."/>
            <person name="Kumar T.K.A."/>
            <person name="Riley R."/>
            <person name="Binder M."/>
            <person name="Boyd A."/>
            <person name="Calvo A.M."/>
            <person name="Furukawa K."/>
            <person name="Hesse C."/>
            <person name="Hohmann S."/>
            <person name="James T.Y."/>
            <person name="LaButti K."/>
            <person name="Lapidus A."/>
            <person name="Lindquist E."/>
            <person name="Lucas S."/>
            <person name="Miller K."/>
            <person name="Shantappa S."/>
            <person name="Grigoriev I.V."/>
            <person name="Hibbett D.S."/>
            <person name="McLaughlin D.J."/>
            <person name="Spatafora J.W."/>
            <person name="Aime M.C."/>
        </authorList>
    </citation>
    <scope>NUCLEOTIDE SEQUENCE [LARGE SCALE GENOMIC DNA]</scope>
    <source>
        <strain evidence="2">ATCC MYA-4683 / CBS 633.66</strain>
    </source>
</reference>
<dbReference type="GO" id="GO:0016757">
    <property type="term" value="F:glycosyltransferase activity"/>
    <property type="evidence" value="ECO:0007669"/>
    <property type="project" value="InterPro"/>
</dbReference>
<dbReference type="EMBL" id="JH668224">
    <property type="protein sequence ID" value="EIM23570.1"/>
    <property type="molecule type" value="Genomic_DNA"/>
</dbReference>
<dbReference type="OrthoDB" id="2014201at2759"/>
<dbReference type="Proteomes" id="UP000005242">
    <property type="component" value="Unassembled WGS sequence"/>
</dbReference>
<dbReference type="KEGG" id="wse:WALSEDRAFT_62240"/>
<dbReference type="PANTHER" id="PTHR11183">
    <property type="entry name" value="GLYCOGENIN SUBFAMILY MEMBER"/>
    <property type="match status" value="1"/>
</dbReference>
<dbReference type="eggNOG" id="KOG1950">
    <property type="taxonomic scope" value="Eukaryota"/>
</dbReference>
<dbReference type="FunCoup" id="I4YHX8">
    <property type="interactions" value="602"/>
</dbReference>
<keyword evidence="2" id="KW-1185">Reference proteome</keyword>